<organism evidence="1 2">
    <name type="scientific">Cryptococcus decagattii</name>
    <dbReference type="NCBI Taxonomy" id="1859122"/>
    <lineage>
        <taxon>Eukaryota</taxon>
        <taxon>Fungi</taxon>
        <taxon>Dikarya</taxon>
        <taxon>Basidiomycota</taxon>
        <taxon>Agaricomycotina</taxon>
        <taxon>Tremellomycetes</taxon>
        <taxon>Tremellales</taxon>
        <taxon>Cryptococcaceae</taxon>
        <taxon>Cryptococcus</taxon>
        <taxon>Cryptococcus gattii species complex</taxon>
    </lineage>
</organism>
<sequence length="67" mass="7999">MSRAVPRPLCHHWRKLGMFLHMKSYIYTQIKDHSFQRTHIRYGSTKKKKTLRVGHDIIAFCTKKPMG</sequence>
<dbReference type="EMBL" id="CP143814">
    <property type="protein sequence ID" value="WVO23914.1"/>
    <property type="molecule type" value="Genomic_DNA"/>
</dbReference>
<keyword evidence="2" id="KW-1185">Reference proteome</keyword>
<gene>
    <name evidence="1" type="ORF">IAS62_005272</name>
</gene>
<reference evidence="1 2" key="1">
    <citation type="submission" date="2024-01" db="EMBL/GenBank/DDBJ databases">
        <title>Comparative genomics of Cryptococcus and Kwoniella reveals pathogenesis evolution and contrasting modes of karyotype evolution via chromosome fusion or intercentromeric recombination.</title>
        <authorList>
            <person name="Coelho M.A."/>
            <person name="David-Palma M."/>
            <person name="Shea T."/>
            <person name="Bowers K."/>
            <person name="McGinley-Smith S."/>
            <person name="Mohammad A.W."/>
            <person name="Gnirke A."/>
            <person name="Yurkov A.M."/>
            <person name="Nowrousian M."/>
            <person name="Sun S."/>
            <person name="Cuomo C.A."/>
            <person name="Heitman J."/>
        </authorList>
    </citation>
    <scope>NUCLEOTIDE SEQUENCE [LARGE SCALE GENOMIC DNA]</scope>
    <source>
        <strain evidence="1 2">7685027</strain>
    </source>
</reference>
<protein>
    <submittedName>
        <fullName evidence="1">Uncharacterized protein</fullName>
    </submittedName>
</protein>
<evidence type="ECO:0000313" key="2">
    <source>
        <dbReference type="Proteomes" id="UP001432216"/>
    </source>
</evidence>
<proteinExistence type="predicted"/>
<name>A0ABZ2B0G2_9TREE</name>
<dbReference type="Proteomes" id="UP001432216">
    <property type="component" value="Chromosome 9"/>
</dbReference>
<evidence type="ECO:0000313" key="1">
    <source>
        <dbReference type="EMBL" id="WVO23914.1"/>
    </source>
</evidence>
<dbReference type="GeneID" id="89992042"/>
<accession>A0ABZ2B0G2</accession>
<dbReference type="RefSeq" id="XP_064723153.1">
    <property type="nucleotide sequence ID" value="XM_064867081.1"/>
</dbReference>